<comment type="caution">
    <text evidence="1">The sequence shown here is derived from an EMBL/GenBank/DDBJ whole genome shotgun (WGS) entry which is preliminary data.</text>
</comment>
<protein>
    <submittedName>
        <fullName evidence="1">Uncharacterized protein</fullName>
    </submittedName>
</protein>
<accession>A0ACB9NEW7</accession>
<evidence type="ECO:0000313" key="2">
    <source>
        <dbReference type="Proteomes" id="UP000828941"/>
    </source>
</evidence>
<sequence>MSLIFEIMICYLCFVAWICISSSSAQQYYDPSNCSSSENSNSGSRYTCNLPHDSCSTFLVYRANQNFQTISDISKLFNMSSDGLLQINNLTSSSQVLKPGKEVLLPFNCSCSVGLFYQANLTYKTPETTTFSEVACGVFEGLLKSKTLAEENLPHINDLEAGSVLYVPLRCACPDNFTSGKRVKYLITYPIIQGDDPNQLSQKFDISTEDFLEVNTLARLDPLFPDTTVLIPISATPISISQLPDSPPPTPEFLYTIPAEKEQEARKPAHLYVASSIIGSFLLLILMLACGFSMKGLRKWKSENLKVFTVSNSLNSCSPMGSSPRSTQTGTASLTSCLSPDLLVGIKYRLLNYSIEELKKATKDFSEETKIDGSTFKGLLNDIEVMIKRVRFEDIRPVIDLHSKINHINIVTLLGVCYSESDFSWSCLVFEMPKNGCLRDCLSDPCNPLHWHRRTQIAFDIATGLHYLHCCAFPSYAHMKISSRNIFITANWRAKLADIGMASATKLARGNDRTENHKGWVAPEYLLHGSVSETVDIFAFGVVLLELIAAKDNIDEKSFKDSIGFLGEPDSERGCFEGLRGLMDPNLKDYPLAEALCLAVLAKACVADDPQHRPTMDDIMKVLGRMT</sequence>
<keyword evidence="2" id="KW-1185">Reference proteome</keyword>
<reference evidence="1 2" key="1">
    <citation type="journal article" date="2022" name="DNA Res.">
        <title>Chromosomal-level genome assembly of the orchid tree Bauhinia variegata (Leguminosae; Cercidoideae) supports the allotetraploid origin hypothesis of Bauhinia.</title>
        <authorList>
            <person name="Zhong Y."/>
            <person name="Chen Y."/>
            <person name="Zheng D."/>
            <person name="Pang J."/>
            <person name="Liu Y."/>
            <person name="Luo S."/>
            <person name="Meng S."/>
            <person name="Qian L."/>
            <person name="Wei D."/>
            <person name="Dai S."/>
            <person name="Zhou R."/>
        </authorList>
    </citation>
    <scope>NUCLEOTIDE SEQUENCE [LARGE SCALE GENOMIC DNA]</scope>
    <source>
        <strain evidence="1">BV-YZ2020</strain>
    </source>
</reference>
<proteinExistence type="predicted"/>
<dbReference type="Proteomes" id="UP000828941">
    <property type="component" value="Chromosome 7"/>
</dbReference>
<name>A0ACB9NEW7_BAUVA</name>
<evidence type="ECO:0000313" key="1">
    <source>
        <dbReference type="EMBL" id="KAI4334374.1"/>
    </source>
</evidence>
<dbReference type="EMBL" id="CM039432">
    <property type="protein sequence ID" value="KAI4334374.1"/>
    <property type="molecule type" value="Genomic_DNA"/>
</dbReference>
<organism evidence="1 2">
    <name type="scientific">Bauhinia variegata</name>
    <name type="common">Purple orchid tree</name>
    <name type="synonym">Phanera variegata</name>
    <dbReference type="NCBI Taxonomy" id="167791"/>
    <lineage>
        <taxon>Eukaryota</taxon>
        <taxon>Viridiplantae</taxon>
        <taxon>Streptophyta</taxon>
        <taxon>Embryophyta</taxon>
        <taxon>Tracheophyta</taxon>
        <taxon>Spermatophyta</taxon>
        <taxon>Magnoliopsida</taxon>
        <taxon>eudicotyledons</taxon>
        <taxon>Gunneridae</taxon>
        <taxon>Pentapetalae</taxon>
        <taxon>rosids</taxon>
        <taxon>fabids</taxon>
        <taxon>Fabales</taxon>
        <taxon>Fabaceae</taxon>
        <taxon>Cercidoideae</taxon>
        <taxon>Cercideae</taxon>
        <taxon>Bauhiniinae</taxon>
        <taxon>Bauhinia</taxon>
    </lineage>
</organism>
<gene>
    <name evidence="1" type="ORF">L6164_019074</name>
</gene>